<dbReference type="Pfam" id="PF01970">
    <property type="entry name" value="TctA"/>
    <property type="match status" value="1"/>
</dbReference>
<sequence>MALLIGAMMIHDIQPGPQVISSQPALFWGLVVSMWIGNVMLLILNLPLISIWVALLKIPYRLLYPAIVVFCCVVAYTLKNSTFDTCWWGSLEQ</sequence>
<keyword evidence="1" id="KW-1133">Transmembrane helix</keyword>
<evidence type="ECO:0000313" key="4">
    <source>
        <dbReference type="Proteomes" id="UP000646478"/>
    </source>
</evidence>
<protein>
    <recommendedName>
        <fullName evidence="2">DUF112 domain-containing protein</fullName>
    </recommendedName>
</protein>
<feature type="transmembrane region" description="Helical" evidence="1">
    <location>
        <begin position="62"/>
        <end position="78"/>
    </location>
</feature>
<feature type="transmembrane region" description="Helical" evidence="1">
    <location>
        <begin position="25"/>
        <end position="55"/>
    </location>
</feature>
<gene>
    <name evidence="3" type="ORF">GCM10011491_44090</name>
</gene>
<feature type="domain" description="DUF112" evidence="2">
    <location>
        <begin position="1"/>
        <end position="86"/>
    </location>
</feature>
<dbReference type="AlphaFoldDB" id="A0A916SQ59"/>
<comment type="caution">
    <text evidence="3">The sequence shown here is derived from an EMBL/GenBank/DDBJ whole genome shotgun (WGS) entry which is preliminary data.</text>
</comment>
<keyword evidence="1" id="KW-0812">Transmembrane</keyword>
<dbReference type="PANTHER" id="PTHR35342:SF5">
    <property type="entry name" value="TRICARBOXYLIC TRANSPORT PROTEIN"/>
    <property type="match status" value="1"/>
</dbReference>
<name>A0A916SQ59_9HYPH</name>
<proteinExistence type="predicted"/>
<dbReference type="InterPro" id="IPR002823">
    <property type="entry name" value="DUF112_TM"/>
</dbReference>
<organism evidence="3 4">
    <name type="scientific">Brucella endophytica</name>
    <dbReference type="NCBI Taxonomy" id="1963359"/>
    <lineage>
        <taxon>Bacteria</taxon>
        <taxon>Pseudomonadati</taxon>
        <taxon>Pseudomonadota</taxon>
        <taxon>Alphaproteobacteria</taxon>
        <taxon>Hyphomicrobiales</taxon>
        <taxon>Brucellaceae</taxon>
        <taxon>Brucella/Ochrobactrum group</taxon>
        <taxon>Brucella</taxon>
    </lineage>
</organism>
<reference evidence="3" key="1">
    <citation type="journal article" date="2014" name="Int. J. Syst. Evol. Microbiol.">
        <title>Complete genome sequence of Corynebacterium casei LMG S-19264T (=DSM 44701T), isolated from a smear-ripened cheese.</title>
        <authorList>
            <consortium name="US DOE Joint Genome Institute (JGI-PGF)"/>
            <person name="Walter F."/>
            <person name="Albersmeier A."/>
            <person name="Kalinowski J."/>
            <person name="Ruckert C."/>
        </authorList>
    </citation>
    <scope>NUCLEOTIDE SEQUENCE</scope>
    <source>
        <strain evidence="3">CGMCC 1.15082</strain>
    </source>
</reference>
<accession>A0A916SQ59</accession>
<dbReference type="Proteomes" id="UP000646478">
    <property type="component" value="Unassembled WGS sequence"/>
</dbReference>
<evidence type="ECO:0000259" key="2">
    <source>
        <dbReference type="Pfam" id="PF01970"/>
    </source>
</evidence>
<keyword evidence="1" id="KW-0472">Membrane</keyword>
<evidence type="ECO:0000313" key="3">
    <source>
        <dbReference type="EMBL" id="GGB11351.1"/>
    </source>
</evidence>
<dbReference type="PANTHER" id="PTHR35342">
    <property type="entry name" value="TRICARBOXYLIC TRANSPORT PROTEIN"/>
    <property type="match status" value="1"/>
</dbReference>
<keyword evidence="4" id="KW-1185">Reference proteome</keyword>
<evidence type="ECO:0000256" key="1">
    <source>
        <dbReference type="SAM" id="Phobius"/>
    </source>
</evidence>
<reference evidence="3" key="2">
    <citation type="submission" date="2020-09" db="EMBL/GenBank/DDBJ databases">
        <authorList>
            <person name="Sun Q."/>
            <person name="Zhou Y."/>
        </authorList>
    </citation>
    <scope>NUCLEOTIDE SEQUENCE</scope>
    <source>
        <strain evidence="3">CGMCC 1.15082</strain>
    </source>
</reference>
<dbReference type="EMBL" id="BMHH01000033">
    <property type="protein sequence ID" value="GGB11351.1"/>
    <property type="molecule type" value="Genomic_DNA"/>
</dbReference>